<dbReference type="InterPro" id="IPR015943">
    <property type="entry name" value="WD40/YVTN_repeat-like_dom_sf"/>
</dbReference>
<feature type="repeat" description="WD" evidence="3">
    <location>
        <begin position="267"/>
        <end position="301"/>
    </location>
</feature>
<organism evidence="4 5">
    <name type="scientific">Reticulomyxa filosa</name>
    <dbReference type="NCBI Taxonomy" id="46433"/>
    <lineage>
        <taxon>Eukaryota</taxon>
        <taxon>Sar</taxon>
        <taxon>Rhizaria</taxon>
        <taxon>Retaria</taxon>
        <taxon>Foraminifera</taxon>
        <taxon>Monothalamids</taxon>
        <taxon>Reticulomyxidae</taxon>
        <taxon>Reticulomyxa</taxon>
    </lineage>
</organism>
<proteinExistence type="predicted"/>
<keyword evidence="2" id="KW-0677">Repeat</keyword>
<dbReference type="PANTHER" id="PTHR19879">
    <property type="entry name" value="TRANSCRIPTION INITIATION FACTOR TFIID"/>
    <property type="match status" value="1"/>
</dbReference>
<evidence type="ECO:0000313" key="4">
    <source>
        <dbReference type="EMBL" id="ETO28586.1"/>
    </source>
</evidence>
<dbReference type="SUPFAM" id="SSF50978">
    <property type="entry name" value="WD40 repeat-like"/>
    <property type="match status" value="1"/>
</dbReference>
<dbReference type="InterPro" id="IPR001680">
    <property type="entry name" value="WD40_rpt"/>
</dbReference>
<dbReference type="AlphaFoldDB" id="X6NRD5"/>
<protein>
    <submittedName>
        <fullName evidence="4">WD-40 repeat protein</fullName>
    </submittedName>
</protein>
<sequence length="301" mass="33445">VKYFKPLRKLSVHSKINCVKFSPDGHKIVSALDDGTVQIWQIAENMEDQSTCKQLEGHTNKVKGAQFSPDGNMIVSCSADNTIRLWDVQSGKEIKTLTGHSSKVRASQFSADGKNILSISKDNTIRIWDVKSGQMLSKIERNTNIHDIHFSSNGQICFSTISSNPPSTVFIISDARSGEKIKEFVGHSSRVVYAQFSPDLQSIVSCANESSFRIWDVGSNVAEDIAQGDNCRVNYVLFSPDGKTIVSCSGSAIYLWDVRVKMETQILKKHTRDITLLDISPDGNTIVSASKDKTIRIWERL</sequence>
<feature type="non-terminal residue" evidence="4">
    <location>
        <position position="1"/>
    </location>
</feature>
<keyword evidence="5" id="KW-1185">Reference proteome</keyword>
<dbReference type="PROSITE" id="PS00678">
    <property type="entry name" value="WD_REPEATS_1"/>
    <property type="match status" value="2"/>
</dbReference>
<name>X6NRD5_RETFI</name>
<dbReference type="InterPro" id="IPR020472">
    <property type="entry name" value="WD40_PAC1"/>
</dbReference>
<dbReference type="Gene3D" id="2.130.10.10">
    <property type="entry name" value="YVTN repeat-like/Quinoprotein amine dehydrogenase"/>
    <property type="match status" value="4"/>
</dbReference>
<comment type="caution">
    <text evidence="4">The sequence shown here is derived from an EMBL/GenBank/DDBJ whole genome shotgun (WGS) entry which is preliminary data.</text>
</comment>
<reference evidence="4 5" key="1">
    <citation type="journal article" date="2013" name="Curr. Biol.">
        <title>The Genome of the Foraminiferan Reticulomyxa filosa.</title>
        <authorList>
            <person name="Glockner G."/>
            <person name="Hulsmann N."/>
            <person name="Schleicher M."/>
            <person name="Noegel A.A."/>
            <person name="Eichinger L."/>
            <person name="Gallinger C."/>
            <person name="Pawlowski J."/>
            <person name="Sierra R."/>
            <person name="Euteneuer U."/>
            <person name="Pillet L."/>
            <person name="Moustafa A."/>
            <person name="Platzer M."/>
            <person name="Groth M."/>
            <person name="Szafranski K."/>
            <person name="Schliwa M."/>
        </authorList>
    </citation>
    <scope>NUCLEOTIDE SEQUENCE [LARGE SCALE GENOMIC DNA]</scope>
</reference>
<gene>
    <name evidence="4" type="ORF">RFI_08545</name>
</gene>
<evidence type="ECO:0000256" key="3">
    <source>
        <dbReference type="PROSITE-ProRule" id="PRU00221"/>
    </source>
</evidence>
<dbReference type="PRINTS" id="PR00320">
    <property type="entry name" value="GPROTEINBRPT"/>
</dbReference>
<evidence type="ECO:0000256" key="1">
    <source>
        <dbReference type="ARBA" id="ARBA00022574"/>
    </source>
</evidence>
<dbReference type="PROSITE" id="PS50294">
    <property type="entry name" value="WD_REPEATS_REGION"/>
    <property type="match status" value="5"/>
</dbReference>
<dbReference type="Pfam" id="PF00400">
    <property type="entry name" value="WD40"/>
    <property type="match status" value="6"/>
</dbReference>
<feature type="repeat" description="WD" evidence="3">
    <location>
        <begin position="97"/>
        <end position="138"/>
    </location>
</feature>
<evidence type="ECO:0000313" key="5">
    <source>
        <dbReference type="Proteomes" id="UP000023152"/>
    </source>
</evidence>
<dbReference type="InterPro" id="IPR019775">
    <property type="entry name" value="WD40_repeat_CS"/>
</dbReference>
<evidence type="ECO:0000256" key="2">
    <source>
        <dbReference type="ARBA" id="ARBA00022737"/>
    </source>
</evidence>
<feature type="repeat" description="WD" evidence="3">
    <location>
        <begin position="16"/>
        <end position="50"/>
    </location>
</feature>
<dbReference type="InterPro" id="IPR036322">
    <property type="entry name" value="WD40_repeat_dom_sf"/>
</dbReference>
<feature type="repeat" description="WD" evidence="3">
    <location>
        <begin position="55"/>
        <end position="96"/>
    </location>
</feature>
<dbReference type="PROSITE" id="PS50082">
    <property type="entry name" value="WD_REPEATS_2"/>
    <property type="match status" value="5"/>
</dbReference>
<dbReference type="OrthoDB" id="27537at2759"/>
<accession>X6NRD5</accession>
<dbReference type="PANTHER" id="PTHR19879:SF9">
    <property type="entry name" value="TRANSCRIPTION INITIATION FACTOR TFIID SUBUNIT 5"/>
    <property type="match status" value="1"/>
</dbReference>
<dbReference type="EMBL" id="ASPP01006582">
    <property type="protein sequence ID" value="ETO28586.1"/>
    <property type="molecule type" value="Genomic_DNA"/>
</dbReference>
<dbReference type="CDD" id="cd00200">
    <property type="entry name" value="WD40"/>
    <property type="match status" value="1"/>
</dbReference>
<feature type="repeat" description="WD" evidence="3">
    <location>
        <begin position="184"/>
        <end position="217"/>
    </location>
</feature>
<dbReference type="SMART" id="SM00320">
    <property type="entry name" value="WD40"/>
    <property type="match status" value="6"/>
</dbReference>
<keyword evidence="1 3" id="KW-0853">WD repeat</keyword>
<dbReference type="Proteomes" id="UP000023152">
    <property type="component" value="Unassembled WGS sequence"/>
</dbReference>